<dbReference type="SUPFAM" id="SSF74788">
    <property type="entry name" value="Cullin repeat-like"/>
    <property type="match status" value="1"/>
</dbReference>
<keyword evidence="6" id="KW-0436">Ligase</keyword>
<dbReference type="Gramene" id="EME29789">
    <property type="protein sequence ID" value="EME29789"/>
    <property type="gene ID" value="Gasu_27910"/>
</dbReference>
<dbReference type="Proteomes" id="UP000030680">
    <property type="component" value="Unassembled WGS sequence"/>
</dbReference>
<dbReference type="KEGG" id="gsl:Gasu_27910"/>
<dbReference type="OMA" id="PRPVWND"/>
<evidence type="ECO:0000256" key="4">
    <source>
        <dbReference type="SAM" id="MobiDB-lite"/>
    </source>
</evidence>
<feature type="domain" description="Cullin family profile" evidence="5">
    <location>
        <begin position="461"/>
        <end position="710"/>
    </location>
</feature>
<dbReference type="Gene3D" id="1.20.1310.10">
    <property type="entry name" value="Cullin Repeats"/>
    <property type="match status" value="4"/>
</dbReference>
<dbReference type="SUPFAM" id="SSF75632">
    <property type="entry name" value="Cullin homology domain"/>
    <property type="match status" value="1"/>
</dbReference>
<dbReference type="InterPro" id="IPR036388">
    <property type="entry name" value="WH-like_DNA-bd_sf"/>
</dbReference>
<organism evidence="6 7">
    <name type="scientific">Galdieria sulphuraria</name>
    <name type="common">Red alga</name>
    <dbReference type="NCBI Taxonomy" id="130081"/>
    <lineage>
        <taxon>Eukaryota</taxon>
        <taxon>Rhodophyta</taxon>
        <taxon>Bangiophyceae</taxon>
        <taxon>Galdieriales</taxon>
        <taxon>Galdieriaceae</taxon>
        <taxon>Galdieria</taxon>
    </lineage>
</organism>
<dbReference type="InterPro" id="IPR016158">
    <property type="entry name" value="Cullin_homology"/>
</dbReference>
<evidence type="ECO:0000256" key="2">
    <source>
        <dbReference type="PROSITE-ProRule" id="PRU00330"/>
    </source>
</evidence>
<dbReference type="SMART" id="SM00884">
    <property type="entry name" value="Cullin_Nedd8"/>
    <property type="match status" value="1"/>
</dbReference>
<dbReference type="GO" id="GO:0016874">
    <property type="term" value="F:ligase activity"/>
    <property type="evidence" value="ECO:0007669"/>
    <property type="project" value="UniProtKB-KW"/>
</dbReference>
<dbReference type="STRING" id="130081.M2Y1U9"/>
<dbReference type="PROSITE" id="PS50069">
    <property type="entry name" value="CULLIN_2"/>
    <property type="match status" value="1"/>
</dbReference>
<dbReference type="Pfam" id="PF26557">
    <property type="entry name" value="Cullin_AB"/>
    <property type="match status" value="1"/>
</dbReference>
<comment type="similarity">
    <text evidence="1 2 3">Belongs to the cullin family.</text>
</comment>
<evidence type="ECO:0000256" key="3">
    <source>
        <dbReference type="RuleBase" id="RU003829"/>
    </source>
</evidence>
<proteinExistence type="inferred from homology"/>
<dbReference type="SUPFAM" id="SSF46785">
    <property type="entry name" value="Winged helix' DNA-binding domain"/>
    <property type="match status" value="1"/>
</dbReference>
<dbReference type="GO" id="GO:0006511">
    <property type="term" value="P:ubiquitin-dependent protein catabolic process"/>
    <property type="evidence" value="ECO:0007669"/>
    <property type="project" value="InterPro"/>
</dbReference>
<dbReference type="RefSeq" id="XP_005706309.1">
    <property type="nucleotide sequence ID" value="XM_005706252.1"/>
</dbReference>
<dbReference type="Pfam" id="PF10557">
    <property type="entry name" value="Cullin_Nedd8"/>
    <property type="match status" value="1"/>
</dbReference>
<dbReference type="InterPro" id="IPR036390">
    <property type="entry name" value="WH_DNA-bd_sf"/>
</dbReference>
<dbReference type="InterPro" id="IPR036317">
    <property type="entry name" value="Cullin_homology_sf"/>
</dbReference>
<dbReference type="AlphaFoldDB" id="M2Y1U9"/>
<accession>M2Y1U9</accession>
<evidence type="ECO:0000313" key="7">
    <source>
        <dbReference type="Proteomes" id="UP000030680"/>
    </source>
</evidence>
<evidence type="ECO:0000313" key="6">
    <source>
        <dbReference type="EMBL" id="EME29789.1"/>
    </source>
</evidence>
<evidence type="ECO:0000259" key="5">
    <source>
        <dbReference type="PROSITE" id="PS50069"/>
    </source>
</evidence>
<dbReference type="Gene3D" id="1.10.10.10">
    <property type="entry name" value="Winged helix-like DNA-binding domain superfamily/Winged helix DNA-binding domain"/>
    <property type="match status" value="1"/>
</dbReference>
<dbReference type="PANTHER" id="PTHR11932">
    <property type="entry name" value="CULLIN"/>
    <property type="match status" value="1"/>
</dbReference>
<sequence>MRANKRTEKSSFEELRKATTSCLRDGNHFVQTENLTKYHSLVYALCCDPDRPRAEELYKWLKKTFLEYTKEIFQEFTNSESYIAYKCLRKQRKESYPGEQSTEKYTESKENLSYVSTLLELENDNFVQLRKYTVLWESFCAGLQAATFIFSYLERSWITERKKGGILETRGVYDIYTLGVLTWKDHLFRHLREWIVRNTLSYVYYLRQKKLDVHVVQTVVHSLLRMGTVEAIVQEEDSEEEDLALSIYRNKFEKPFLEETSRYYHKLGTELKASYRQVEICLNEEQRLSEQFCHSSSMALLRNRCEDALIVKHLDIFYSLSDMYLRDSQEEELRLVYRLLSRVPGALKPVQDSLKTILIDWGSESLGPFKERTESNMMPTSPLLSGKQDNGKDCKEHMSSLEKSMMEYDAFAEQEAESFVNAAWNIYIHSRKLVEEAFMNDEGFILALEQGCNKFFNSVSCAPHLLARFCHKMLERPESDLDFTEEERENRLVKVTRLFRLLEEKDLFQRLYSVKLARRLIYGTSASTDAEEAMLARLRETCGQDYVSQLQRMFTDCQTSREEVISFRSSPYGGIPLGFEFSVMVLTAGSWPIDPSTSKNSCKEYSMSYSDIHSLPSMFSKAVEAFSEYYSEKFEGRRLMWLHSLSKVDLRANLWSHKPSSKSWCELQVSFPQALILLKYNDRITSTFSELHDATGLETEEVKLSLKILIGCGILRVSSNDYELIADSSQSNRIDDIIVSLNDEFSPRKRKMKLANLLEPEMNKESSDVENSRRKMEEDRRLQIQACLVRIMKRYRRANLSFLIGETVSLLSHRFKAAVSDIKLNLESLVEKDYIVKVDDAADTFEYVA</sequence>
<dbReference type="Pfam" id="PF00888">
    <property type="entry name" value="Cullin"/>
    <property type="match status" value="1"/>
</dbReference>
<gene>
    <name evidence="6" type="ORF">Gasu_27910</name>
</gene>
<dbReference type="InterPro" id="IPR019559">
    <property type="entry name" value="Cullin_neddylation_domain"/>
</dbReference>
<dbReference type="InterPro" id="IPR001373">
    <property type="entry name" value="Cullin_N"/>
</dbReference>
<name>M2Y1U9_GALSU</name>
<dbReference type="Gene3D" id="3.30.230.130">
    <property type="entry name" value="Cullin, Chain C, Domain 2"/>
    <property type="match status" value="1"/>
</dbReference>
<dbReference type="EMBL" id="KB454505">
    <property type="protein sequence ID" value="EME29789.1"/>
    <property type="molecule type" value="Genomic_DNA"/>
</dbReference>
<protein>
    <submittedName>
        <fullName evidence="6">Ubiquitin-protein ligase (Cullin)</fullName>
    </submittedName>
</protein>
<dbReference type="SMART" id="SM00182">
    <property type="entry name" value="CULLIN"/>
    <property type="match status" value="1"/>
</dbReference>
<dbReference type="OrthoDB" id="27073at2759"/>
<dbReference type="GO" id="GO:0031625">
    <property type="term" value="F:ubiquitin protein ligase binding"/>
    <property type="evidence" value="ECO:0007669"/>
    <property type="project" value="InterPro"/>
</dbReference>
<keyword evidence="7" id="KW-1185">Reference proteome</keyword>
<reference evidence="7" key="1">
    <citation type="journal article" date="2013" name="Science">
        <title>Gene transfer from bacteria and archaea facilitated evolution of an extremophilic eukaryote.</title>
        <authorList>
            <person name="Schonknecht G."/>
            <person name="Chen W.H."/>
            <person name="Ternes C.M."/>
            <person name="Barbier G.G."/>
            <person name="Shrestha R.P."/>
            <person name="Stanke M."/>
            <person name="Brautigam A."/>
            <person name="Baker B.J."/>
            <person name="Banfield J.F."/>
            <person name="Garavito R.M."/>
            <person name="Carr K."/>
            <person name="Wilkerson C."/>
            <person name="Rensing S.A."/>
            <person name="Gagneul D."/>
            <person name="Dickenson N.E."/>
            <person name="Oesterhelt C."/>
            <person name="Lercher M.J."/>
            <person name="Weber A.P."/>
        </authorList>
    </citation>
    <scope>NUCLEOTIDE SEQUENCE [LARGE SCALE GENOMIC DNA]</scope>
    <source>
        <strain evidence="7">074W</strain>
    </source>
</reference>
<dbReference type="InterPro" id="IPR016159">
    <property type="entry name" value="Cullin_repeat-like_dom_sf"/>
</dbReference>
<dbReference type="InterPro" id="IPR045093">
    <property type="entry name" value="Cullin"/>
</dbReference>
<dbReference type="InterPro" id="IPR059120">
    <property type="entry name" value="Cullin-like_AB"/>
</dbReference>
<evidence type="ECO:0000256" key="1">
    <source>
        <dbReference type="ARBA" id="ARBA00006019"/>
    </source>
</evidence>
<feature type="region of interest" description="Disordered" evidence="4">
    <location>
        <begin position="370"/>
        <end position="395"/>
    </location>
</feature>
<dbReference type="GeneID" id="17088559"/>
<dbReference type="eggNOG" id="KOG2166">
    <property type="taxonomic scope" value="Eukaryota"/>
</dbReference>